<proteinExistence type="predicted"/>
<organism evidence="2 3">
    <name type="scientific">Variovorax ginsengisoli</name>
    <dbReference type="NCBI Taxonomy" id="363844"/>
    <lineage>
        <taxon>Bacteria</taxon>
        <taxon>Pseudomonadati</taxon>
        <taxon>Pseudomonadota</taxon>
        <taxon>Betaproteobacteria</taxon>
        <taxon>Burkholderiales</taxon>
        <taxon>Comamonadaceae</taxon>
        <taxon>Variovorax</taxon>
    </lineage>
</organism>
<evidence type="ECO:0000256" key="1">
    <source>
        <dbReference type="SAM" id="Phobius"/>
    </source>
</evidence>
<accession>A0ABT9SDW1</accession>
<dbReference type="EMBL" id="JAUSRO010000019">
    <property type="protein sequence ID" value="MDP9902556.1"/>
    <property type="molecule type" value="Genomic_DNA"/>
</dbReference>
<protein>
    <recommendedName>
        <fullName evidence="4">DUF3592 domain-containing protein</fullName>
    </recommendedName>
</protein>
<keyword evidence="1" id="KW-0812">Transmembrane</keyword>
<dbReference type="Proteomes" id="UP001226867">
    <property type="component" value="Unassembled WGS sequence"/>
</dbReference>
<evidence type="ECO:0000313" key="2">
    <source>
        <dbReference type="EMBL" id="MDP9902556.1"/>
    </source>
</evidence>
<evidence type="ECO:0000313" key="3">
    <source>
        <dbReference type="Proteomes" id="UP001226867"/>
    </source>
</evidence>
<gene>
    <name evidence="2" type="ORF">J2W36_004833</name>
</gene>
<keyword evidence="3" id="KW-1185">Reference proteome</keyword>
<feature type="transmembrane region" description="Helical" evidence="1">
    <location>
        <begin position="43"/>
        <end position="62"/>
    </location>
</feature>
<keyword evidence="1" id="KW-1133">Transmembrane helix</keyword>
<keyword evidence="1" id="KW-0472">Membrane</keyword>
<comment type="caution">
    <text evidence="2">The sequence shown here is derived from an EMBL/GenBank/DDBJ whole genome shotgun (WGS) entry which is preliminary data.</text>
</comment>
<name>A0ABT9SDW1_9BURK</name>
<feature type="transmembrane region" description="Helical" evidence="1">
    <location>
        <begin position="20"/>
        <end position="38"/>
    </location>
</feature>
<evidence type="ECO:0008006" key="4">
    <source>
        <dbReference type="Google" id="ProtNLM"/>
    </source>
</evidence>
<sequence>MSAYRYQPHMDDAVVSHALSIFKYALLAGLAVSALLIWRKGVLWGIGIGALMVGAAGFYGAASVGWPRYQALAHTERIQGRVVAYVSENGMDSKGNTTVWRAPVVEFRAADGQLRRIQGIGGSLPRSKEGDPAEVRVAVGNPADARVADFQDAWGLVIGLAIFSLFPTLIGLALTYAARRQQRSPALEQDLP</sequence>
<feature type="transmembrane region" description="Helical" evidence="1">
    <location>
        <begin position="153"/>
        <end position="177"/>
    </location>
</feature>
<reference evidence="2 3" key="1">
    <citation type="submission" date="2023-07" db="EMBL/GenBank/DDBJ databases">
        <title>Sorghum-associated microbial communities from plants grown in Nebraska, USA.</title>
        <authorList>
            <person name="Schachtman D."/>
        </authorList>
    </citation>
    <scope>NUCLEOTIDE SEQUENCE [LARGE SCALE GENOMIC DNA]</scope>
    <source>
        <strain evidence="2 3">DS1607</strain>
    </source>
</reference>